<evidence type="ECO:0000259" key="5">
    <source>
        <dbReference type="PROSITE" id="PS50931"/>
    </source>
</evidence>
<dbReference type="EMBL" id="RHJS01000002">
    <property type="protein sequence ID" value="RRK30567.1"/>
    <property type="molecule type" value="Genomic_DNA"/>
</dbReference>
<evidence type="ECO:0000256" key="4">
    <source>
        <dbReference type="ARBA" id="ARBA00023163"/>
    </source>
</evidence>
<dbReference type="AlphaFoldDB" id="A0A3R8JJS4"/>
<dbReference type="GO" id="GO:0032993">
    <property type="term" value="C:protein-DNA complex"/>
    <property type="evidence" value="ECO:0007669"/>
    <property type="project" value="TreeGrafter"/>
</dbReference>
<dbReference type="Pfam" id="PF03466">
    <property type="entry name" value="LysR_substrate"/>
    <property type="match status" value="1"/>
</dbReference>
<dbReference type="Pfam" id="PF00126">
    <property type="entry name" value="HTH_1"/>
    <property type="match status" value="1"/>
</dbReference>
<comment type="similarity">
    <text evidence="1">Belongs to the LysR transcriptional regulatory family.</text>
</comment>
<dbReference type="FunFam" id="1.10.10.10:FF:000001">
    <property type="entry name" value="LysR family transcriptional regulator"/>
    <property type="match status" value="1"/>
</dbReference>
<dbReference type="Gene3D" id="1.10.10.10">
    <property type="entry name" value="Winged helix-like DNA-binding domain superfamily/Winged helix DNA-binding domain"/>
    <property type="match status" value="1"/>
</dbReference>
<keyword evidence="4" id="KW-0804">Transcription</keyword>
<dbReference type="RefSeq" id="WP_125126382.1">
    <property type="nucleotide sequence ID" value="NZ_RHJS01000002.1"/>
</dbReference>
<comment type="caution">
    <text evidence="6">The sequence shown here is derived from an EMBL/GenBank/DDBJ whole genome shotgun (WGS) entry which is preliminary data.</text>
</comment>
<reference evidence="6" key="1">
    <citation type="submission" date="2018-10" db="EMBL/GenBank/DDBJ databases">
        <title>Schaedlerella arabinophila gen. nov. sp. nov., isolated from the mouse intestinal tract and comparative analysis with the genome of the closely related altered Schaedler flora strain ASF502.</title>
        <authorList>
            <person name="Miyake S."/>
            <person name="Soh M."/>
            <person name="Seedorf H."/>
        </authorList>
    </citation>
    <scope>NUCLEOTIDE SEQUENCE [LARGE SCALE GENOMIC DNA]</scope>
    <source>
        <strain evidence="6">DSM 106076</strain>
    </source>
</reference>
<dbReference type="GO" id="GO:0003700">
    <property type="term" value="F:DNA-binding transcription factor activity"/>
    <property type="evidence" value="ECO:0007669"/>
    <property type="project" value="InterPro"/>
</dbReference>
<dbReference type="Gene3D" id="3.40.190.290">
    <property type="match status" value="1"/>
</dbReference>
<dbReference type="PANTHER" id="PTHR30346">
    <property type="entry name" value="TRANSCRIPTIONAL DUAL REGULATOR HCAR-RELATED"/>
    <property type="match status" value="1"/>
</dbReference>
<dbReference type="SUPFAM" id="SSF53850">
    <property type="entry name" value="Periplasmic binding protein-like II"/>
    <property type="match status" value="1"/>
</dbReference>
<dbReference type="Proteomes" id="UP000274920">
    <property type="component" value="Unassembled WGS sequence"/>
</dbReference>
<keyword evidence="3" id="KW-0238">DNA-binding</keyword>
<dbReference type="PANTHER" id="PTHR30346:SF0">
    <property type="entry name" value="HCA OPERON TRANSCRIPTIONAL ACTIVATOR HCAR"/>
    <property type="match status" value="1"/>
</dbReference>
<sequence>MRTEQLQCFQAIYTHRSFSKAADSIYISQSALSKQIRSLENELGVTLFKRFHSATVPTEVGLAIAPHVERILSELDLMEDICRTGSARRASCLKIATFFNVSYSPVAVNMIQFEQQIPGFHIETLECSHAQMNSTFFKNAQIEICFGFSELWDIPAEYSFYPLQTTPLSLVVNVRHPLARYNSIRLSEIRNEYFCFSKEDSALFDYYISSCQSAGFSPLLTNSTVRLGLIKQYIASNLRCTLNPMIVAQEFFTSSRFKVIEVTDAKPLTLTMIAINPSAHSHGKAFVNAMVDAFAPNHGA</sequence>
<feature type="domain" description="HTH lysR-type" evidence="5">
    <location>
        <begin position="1"/>
        <end position="58"/>
    </location>
</feature>
<evidence type="ECO:0000313" key="7">
    <source>
        <dbReference type="Proteomes" id="UP000274920"/>
    </source>
</evidence>
<dbReference type="InterPro" id="IPR000847">
    <property type="entry name" value="LysR_HTH_N"/>
</dbReference>
<dbReference type="PROSITE" id="PS50931">
    <property type="entry name" value="HTH_LYSR"/>
    <property type="match status" value="1"/>
</dbReference>
<dbReference type="InterPro" id="IPR005119">
    <property type="entry name" value="LysR_subst-bd"/>
</dbReference>
<protein>
    <submittedName>
        <fullName evidence="6">LysR family transcriptional regulator</fullName>
    </submittedName>
</protein>
<dbReference type="SUPFAM" id="SSF46785">
    <property type="entry name" value="Winged helix' DNA-binding domain"/>
    <property type="match status" value="1"/>
</dbReference>
<evidence type="ECO:0000256" key="2">
    <source>
        <dbReference type="ARBA" id="ARBA00023015"/>
    </source>
</evidence>
<dbReference type="PRINTS" id="PR00039">
    <property type="entry name" value="HTHLYSR"/>
</dbReference>
<evidence type="ECO:0000256" key="1">
    <source>
        <dbReference type="ARBA" id="ARBA00009437"/>
    </source>
</evidence>
<keyword evidence="2" id="KW-0805">Transcription regulation</keyword>
<dbReference type="InterPro" id="IPR036390">
    <property type="entry name" value="WH_DNA-bd_sf"/>
</dbReference>
<evidence type="ECO:0000256" key="3">
    <source>
        <dbReference type="ARBA" id="ARBA00023125"/>
    </source>
</evidence>
<proteinExistence type="inferred from homology"/>
<evidence type="ECO:0000313" key="6">
    <source>
        <dbReference type="EMBL" id="RRK30567.1"/>
    </source>
</evidence>
<organism evidence="6 7">
    <name type="scientific">Schaedlerella arabinosiphila</name>
    <dbReference type="NCBI Taxonomy" id="2044587"/>
    <lineage>
        <taxon>Bacteria</taxon>
        <taxon>Bacillati</taxon>
        <taxon>Bacillota</taxon>
        <taxon>Clostridia</taxon>
        <taxon>Lachnospirales</taxon>
        <taxon>Lachnospiraceae</taxon>
        <taxon>Schaedlerella</taxon>
    </lineage>
</organism>
<accession>A0A3R8JJS4</accession>
<dbReference type="InterPro" id="IPR036388">
    <property type="entry name" value="WH-like_DNA-bd_sf"/>
</dbReference>
<name>A0A3R8JJS4_9FIRM</name>
<dbReference type="GO" id="GO:0003677">
    <property type="term" value="F:DNA binding"/>
    <property type="evidence" value="ECO:0007669"/>
    <property type="project" value="UniProtKB-KW"/>
</dbReference>
<gene>
    <name evidence="6" type="ORF">EBB54_03600</name>
</gene>
<keyword evidence="7" id="KW-1185">Reference proteome</keyword>